<organism evidence="2">
    <name type="scientific">Rhodopseudomonas palustris (strain BisA53)</name>
    <dbReference type="NCBI Taxonomy" id="316055"/>
    <lineage>
        <taxon>Bacteria</taxon>
        <taxon>Pseudomonadati</taxon>
        <taxon>Pseudomonadota</taxon>
        <taxon>Alphaproteobacteria</taxon>
        <taxon>Hyphomicrobiales</taxon>
        <taxon>Nitrobacteraceae</taxon>
        <taxon>Rhodopseudomonas</taxon>
    </lineage>
</organism>
<dbReference type="InterPro" id="IPR020904">
    <property type="entry name" value="Sc_DH/Rdtase_CS"/>
</dbReference>
<reference evidence="2" key="1">
    <citation type="submission" date="2006-09" db="EMBL/GenBank/DDBJ databases">
        <title>Complete sequence of Rhodopseudomonas palustris BisA53.</title>
        <authorList>
            <consortium name="US DOE Joint Genome Institute"/>
            <person name="Copeland A."/>
            <person name="Lucas S."/>
            <person name="Lapidus A."/>
            <person name="Barry K."/>
            <person name="Detter J.C."/>
            <person name="Glavina del Rio T."/>
            <person name="Hammon N."/>
            <person name="Israni S."/>
            <person name="Dalin E."/>
            <person name="Tice H."/>
            <person name="Pitluck S."/>
            <person name="Chain P."/>
            <person name="Malfatti S."/>
            <person name="Shin M."/>
            <person name="Vergez L."/>
            <person name="Schmutz J."/>
            <person name="Larimer F."/>
            <person name="Land M."/>
            <person name="Hauser L."/>
            <person name="Pelletier D.A."/>
            <person name="Kyrpides N."/>
            <person name="Kim E."/>
            <person name="Harwood C.S."/>
            <person name="Oda Y."/>
            <person name="Richardson P."/>
        </authorList>
    </citation>
    <scope>NUCLEOTIDE SEQUENCE [LARGE SCALE GENOMIC DNA]</scope>
    <source>
        <strain evidence="2">BisA53</strain>
    </source>
</reference>
<feature type="domain" description="NAD(P)-binding" evidence="1">
    <location>
        <begin position="50"/>
        <end position="307"/>
    </location>
</feature>
<dbReference type="EMBL" id="CP000463">
    <property type="protein sequence ID" value="ABJ08185.1"/>
    <property type="molecule type" value="Genomic_DNA"/>
</dbReference>
<dbReference type="Gene3D" id="3.90.25.10">
    <property type="entry name" value="UDP-galactose 4-epimerase, domain 1"/>
    <property type="match status" value="1"/>
</dbReference>
<dbReference type="eggNOG" id="COG0451">
    <property type="taxonomic scope" value="Bacteria"/>
</dbReference>
<sequence>MAQRERRSRRIAITGSSGFVGHWLMRSLAAEPAGHVILPFFDVEHGDPGGDVSDCDLVDRRMEALRPEVVIHLASIAAPLEATRKPRRSFEVNVGGTFNIAEAMLKHVPNARLLFVGSSEAYGLAFNDFDRPLTEDAPLRPGSMYGTTKAAADLLVAQMARNGLDAVRFRPFNHTGPGQTTDYVVPAFARQIARIERGLQQPFIHVGNLDAERDILDVRDVVEAYVIAAQAEQELPAGAVFNLATGAPVRIGELLRILLDATDRKIDVVVDPTRLRPSEVPKASGDAARARDILGWQTKTRLEDTLKAVLEYWRERTNEQLSLG</sequence>
<proteinExistence type="predicted"/>
<dbReference type="PANTHER" id="PTHR43000">
    <property type="entry name" value="DTDP-D-GLUCOSE 4,6-DEHYDRATASE-RELATED"/>
    <property type="match status" value="1"/>
</dbReference>
<dbReference type="Pfam" id="PF16363">
    <property type="entry name" value="GDP_Man_Dehyd"/>
    <property type="match status" value="1"/>
</dbReference>
<dbReference type="OrthoDB" id="5295702at2"/>
<dbReference type="InterPro" id="IPR016040">
    <property type="entry name" value="NAD(P)-bd_dom"/>
</dbReference>
<evidence type="ECO:0000259" key="1">
    <source>
        <dbReference type="Pfam" id="PF16363"/>
    </source>
</evidence>
<dbReference type="HOGENOM" id="CLU_007383_1_7_5"/>
<dbReference type="AlphaFoldDB" id="Q07IP9"/>
<dbReference type="STRING" id="316055.RPE_4260"/>
<dbReference type="PROSITE" id="PS00061">
    <property type="entry name" value="ADH_SHORT"/>
    <property type="match status" value="1"/>
</dbReference>
<gene>
    <name evidence="2" type="ordered locus">RPE_4260</name>
</gene>
<dbReference type="KEGG" id="rpe:RPE_4260"/>
<dbReference type="SUPFAM" id="SSF51735">
    <property type="entry name" value="NAD(P)-binding Rossmann-fold domains"/>
    <property type="match status" value="1"/>
</dbReference>
<dbReference type="Gene3D" id="3.40.50.720">
    <property type="entry name" value="NAD(P)-binding Rossmann-like Domain"/>
    <property type="match status" value="1"/>
</dbReference>
<protein>
    <submittedName>
        <fullName evidence="2">NAD-dependent epimerase/dehydratase</fullName>
    </submittedName>
</protein>
<dbReference type="InterPro" id="IPR036291">
    <property type="entry name" value="NAD(P)-bd_dom_sf"/>
</dbReference>
<evidence type="ECO:0000313" key="2">
    <source>
        <dbReference type="EMBL" id="ABJ08185.1"/>
    </source>
</evidence>
<accession>Q07IP9</accession>
<name>Q07IP9_RHOP5</name>